<feature type="domain" description="Large ribosomal subunit protein bL12 C-terminal" evidence="2">
    <location>
        <begin position="12"/>
        <end position="41"/>
    </location>
</feature>
<sequence length="78" mass="8998">MDVMEPEVVQAIKSGRKIEAIKRLRELRGIGLKEAKEQVERYARDNRIEIPTDSNGSMVFLLLVILVLLGYFAFRYLS</sequence>
<keyword evidence="1" id="KW-0812">Transmembrane</keyword>
<organism evidence="3 4">
    <name type="scientific">Shewanella sedimentimangrovi</name>
    <dbReference type="NCBI Taxonomy" id="2814293"/>
    <lineage>
        <taxon>Bacteria</taxon>
        <taxon>Pseudomonadati</taxon>
        <taxon>Pseudomonadota</taxon>
        <taxon>Gammaproteobacteria</taxon>
        <taxon>Alteromonadales</taxon>
        <taxon>Shewanellaceae</taxon>
        <taxon>Shewanella</taxon>
    </lineage>
</organism>
<gene>
    <name evidence="3" type="ORF">JYB85_08235</name>
</gene>
<name>A0ABX7R4R8_9GAMM</name>
<feature type="transmembrane region" description="Helical" evidence="1">
    <location>
        <begin position="58"/>
        <end position="77"/>
    </location>
</feature>
<accession>A0ABX7R4R8</accession>
<dbReference type="EMBL" id="CP071502">
    <property type="protein sequence ID" value="QSX38778.1"/>
    <property type="molecule type" value="Genomic_DNA"/>
</dbReference>
<proteinExistence type="predicted"/>
<keyword evidence="3" id="KW-0689">Ribosomal protein</keyword>
<keyword evidence="3" id="KW-0687">Ribonucleoprotein</keyword>
<evidence type="ECO:0000313" key="4">
    <source>
        <dbReference type="Proteomes" id="UP000663207"/>
    </source>
</evidence>
<dbReference type="GO" id="GO:0005840">
    <property type="term" value="C:ribosome"/>
    <property type="evidence" value="ECO:0007669"/>
    <property type="project" value="UniProtKB-KW"/>
</dbReference>
<keyword evidence="1" id="KW-0472">Membrane</keyword>
<dbReference type="RefSeq" id="WP_207381795.1">
    <property type="nucleotide sequence ID" value="NZ_CP071502.1"/>
</dbReference>
<dbReference type="Proteomes" id="UP000663207">
    <property type="component" value="Chromosome"/>
</dbReference>
<evidence type="ECO:0000313" key="3">
    <source>
        <dbReference type="EMBL" id="QSX38778.1"/>
    </source>
</evidence>
<evidence type="ECO:0000256" key="1">
    <source>
        <dbReference type="SAM" id="Phobius"/>
    </source>
</evidence>
<dbReference type="InterPro" id="IPR014719">
    <property type="entry name" value="Ribosomal_bL12_C/ClpS-like"/>
</dbReference>
<keyword evidence="4" id="KW-1185">Reference proteome</keyword>
<protein>
    <submittedName>
        <fullName evidence="3">Ribosomal protein L7/L12</fullName>
    </submittedName>
</protein>
<dbReference type="Gene3D" id="3.30.1390.10">
    <property type="match status" value="1"/>
</dbReference>
<evidence type="ECO:0000259" key="2">
    <source>
        <dbReference type="Pfam" id="PF00542"/>
    </source>
</evidence>
<reference evidence="3 4" key="1">
    <citation type="submission" date="2021-03" db="EMBL/GenBank/DDBJ databases">
        <title>Novel species identification of genus Shewanella.</title>
        <authorList>
            <person name="Liu G."/>
            <person name="Zhang Q."/>
        </authorList>
    </citation>
    <scope>NUCLEOTIDE SEQUENCE [LARGE SCALE GENOMIC DNA]</scope>
    <source>
        <strain evidence="3 4">FJAT-52962</strain>
    </source>
</reference>
<keyword evidence="1" id="KW-1133">Transmembrane helix</keyword>
<dbReference type="Pfam" id="PF00542">
    <property type="entry name" value="Ribosomal_L12"/>
    <property type="match status" value="1"/>
</dbReference>
<dbReference type="SUPFAM" id="SSF54736">
    <property type="entry name" value="ClpS-like"/>
    <property type="match status" value="1"/>
</dbReference>
<dbReference type="InterPro" id="IPR013823">
    <property type="entry name" value="Ribosomal_bL12_C"/>
</dbReference>